<proteinExistence type="predicted"/>
<protein>
    <submittedName>
        <fullName evidence="5">GNAT family N-acetyltransferase</fullName>
    </submittedName>
</protein>
<dbReference type="RefSeq" id="WP_114243240.1">
    <property type="nucleotide sequence ID" value="NZ_BMRN01000025.1"/>
</dbReference>
<dbReference type="CDD" id="cd04301">
    <property type="entry name" value="NAT_SF"/>
    <property type="match status" value="1"/>
</dbReference>
<evidence type="ECO:0000313" key="6">
    <source>
        <dbReference type="Proteomes" id="UP000252698"/>
    </source>
</evidence>
<feature type="region of interest" description="Disordered" evidence="3">
    <location>
        <begin position="172"/>
        <end position="194"/>
    </location>
</feature>
<gene>
    <name evidence="5" type="ORF">C5746_06210</name>
</gene>
<feature type="compositionally biased region" description="Low complexity" evidence="3">
    <location>
        <begin position="182"/>
        <end position="194"/>
    </location>
</feature>
<feature type="domain" description="N-acetyltransferase" evidence="4">
    <location>
        <begin position="22"/>
        <end position="167"/>
    </location>
</feature>
<dbReference type="GeneID" id="95518102"/>
<sequence>MTEIVPVSGPELITYADELAALLVETVDGGSSVGFLAPLDRDVAAAWWRERAGAVDAGHLQVWIARDAERPAGTIGLVRAPLPNARHRAEVAKLMVRPSARGQGLGRSLLAAAERSAAEAGVTLLVLDTESGSPAERLYRSAGWAECGSIPDYASDPAGFLKPTTLYYKAVGSAQRAPDRPASPSTSSQATPFG</sequence>
<dbReference type="InterPro" id="IPR016181">
    <property type="entry name" value="Acyl_CoA_acyltransferase"/>
</dbReference>
<dbReference type="InterPro" id="IPR050832">
    <property type="entry name" value="Bact_Acetyltransf"/>
</dbReference>
<dbReference type="PANTHER" id="PTHR43877">
    <property type="entry name" value="AMINOALKYLPHOSPHONATE N-ACETYLTRANSFERASE-RELATED-RELATED"/>
    <property type="match status" value="1"/>
</dbReference>
<evidence type="ECO:0000256" key="3">
    <source>
        <dbReference type="SAM" id="MobiDB-lite"/>
    </source>
</evidence>
<dbReference type="InterPro" id="IPR000182">
    <property type="entry name" value="GNAT_dom"/>
</dbReference>
<dbReference type="PROSITE" id="PS51186">
    <property type="entry name" value="GNAT"/>
    <property type="match status" value="1"/>
</dbReference>
<dbReference type="Proteomes" id="UP000252698">
    <property type="component" value="Chromosome"/>
</dbReference>
<evidence type="ECO:0000256" key="1">
    <source>
        <dbReference type="ARBA" id="ARBA00022679"/>
    </source>
</evidence>
<name>A0A2Z5J9K5_STRAR</name>
<dbReference type="GO" id="GO:0016747">
    <property type="term" value="F:acyltransferase activity, transferring groups other than amino-acyl groups"/>
    <property type="evidence" value="ECO:0007669"/>
    <property type="project" value="InterPro"/>
</dbReference>
<dbReference type="SUPFAM" id="SSF55729">
    <property type="entry name" value="Acyl-CoA N-acyltransferases (Nat)"/>
    <property type="match status" value="1"/>
</dbReference>
<evidence type="ECO:0000259" key="4">
    <source>
        <dbReference type="PROSITE" id="PS51186"/>
    </source>
</evidence>
<reference evidence="5 6" key="1">
    <citation type="journal article" date="2018" name="Front. Microbiol.">
        <title>Genome Sequencing of Streptomyces atratus SCSIOZH16 and Activation Production of Nocardamine via Metabolic Engineering.</title>
        <authorList>
            <person name="Li Y."/>
            <person name="Zhang C."/>
            <person name="Liu C."/>
            <person name="Ju J."/>
            <person name="Ma J."/>
        </authorList>
    </citation>
    <scope>NUCLEOTIDE SEQUENCE [LARGE SCALE GENOMIC DNA]</scope>
    <source>
        <strain evidence="5 6">SCSIO_ZH16</strain>
    </source>
</reference>
<dbReference type="Gene3D" id="3.40.630.30">
    <property type="match status" value="1"/>
</dbReference>
<keyword evidence="1 5" id="KW-0808">Transferase</keyword>
<keyword evidence="2" id="KW-0012">Acyltransferase</keyword>
<evidence type="ECO:0000256" key="2">
    <source>
        <dbReference type="ARBA" id="ARBA00023315"/>
    </source>
</evidence>
<organism evidence="5 6">
    <name type="scientific">Streptomyces atratus</name>
    <dbReference type="NCBI Taxonomy" id="1893"/>
    <lineage>
        <taxon>Bacteria</taxon>
        <taxon>Bacillati</taxon>
        <taxon>Actinomycetota</taxon>
        <taxon>Actinomycetes</taxon>
        <taxon>Kitasatosporales</taxon>
        <taxon>Streptomycetaceae</taxon>
        <taxon>Streptomyces</taxon>
    </lineage>
</organism>
<dbReference type="Pfam" id="PF00583">
    <property type="entry name" value="Acetyltransf_1"/>
    <property type="match status" value="1"/>
</dbReference>
<accession>A0A2Z5J9K5</accession>
<evidence type="ECO:0000313" key="5">
    <source>
        <dbReference type="EMBL" id="AXE76575.1"/>
    </source>
</evidence>
<dbReference type="AlphaFoldDB" id="A0A2Z5J9K5"/>
<dbReference type="EMBL" id="CP027306">
    <property type="protein sequence ID" value="AXE76575.1"/>
    <property type="molecule type" value="Genomic_DNA"/>
</dbReference>
<dbReference type="PANTHER" id="PTHR43877:SF2">
    <property type="entry name" value="AMINOALKYLPHOSPHONATE N-ACETYLTRANSFERASE-RELATED"/>
    <property type="match status" value="1"/>
</dbReference>
<dbReference type="KEGG" id="sata:C5746_06210"/>